<sequence>MTFPVRTRRRAAPGMWENWTPRAWAHALLLLCVLTGLAGMHTLGHLHSGEHPAPETSASAPADGAAHGAMDGAADSGMGAMAGSPVDGDGHDAPPPLDPTSVCLAIGGLVVVLLGLAAGAFPRWPGTVVRTRAQGRRHRPSGAPPPRPPTLSLLQVLRI</sequence>
<keyword evidence="2" id="KW-0472">Membrane</keyword>
<protein>
    <submittedName>
        <fullName evidence="3">DUF6153 family protein</fullName>
    </submittedName>
</protein>
<feature type="region of interest" description="Disordered" evidence="1">
    <location>
        <begin position="48"/>
        <end position="95"/>
    </location>
</feature>
<organism evidence="3 4">
    <name type="scientific">Marinactinospora rubrisoli</name>
    <dbReference type="NCBI Taxonomy" id="2715399"/>
    <lineage>
        <taxon>Bacteria</taxon>
        <taxon>Bacillati</taxon>
        <taxon>Actinomycetota</taxon>
        <taxon>Actinomycetes</taxon>
        <taxon>Streptosporangiales</taxon>
        <taxon>Nocardiopsidaceae</taxon>
        <taxon>Marinactinospora</taxon>
    </lineage>
</organism>
<accession>A0ABW2KCF0</accession>
<keyword evidence="2" id="KW-0812">Transmembrane</keyword>
<feature type="compositionally biased region" description="Low complexity" evidence="1">
    <location>
        <begin position="57"/>
        <end position="83"/>
    </location>
</feature>
<proteinExistence type="predicted"/>
<evidence type="ECO:0000256" key="2">
    <source>
        <dbReference type="SAM" id="Phobius"/>
    </source>
</evidence>
<dbReference type="RefSeq" id="WP_379870036.1">
    <property type="nucleotide sequence ID" value="NZ_JBHTBH010000003.1"/>
</dbReference>
<keyword evidence="4" id="KW-1185">Reference proteome</keyword>
<keyword evidence="2" id="KW-1133">Transmembrane helix</keyword>
<evidence type="ECO:0000313" key="4">
    <source>
        <dbReference type="Proteomes" id="UP001596540"/>
    </source>
</evidence>
<dbReference type="EMBL" id="JBHTBH010000003">
    <property type="protein sequence ID" value="MFC7327633.1"/>
    <property type="molecule type" value="Genomic_DNA"/>
</dbReference>
<evidence type="ECO:0000313" key="3">
    <source>
        <dbReference type="EMBL" id="MFC7327633.1"/>
    </source>
</evidence>
<feature type="region of interest" description="Disordered" evidence="1">
    <location>
        <begin position="131"/>
        <end position="151"/>
    </location>
</feature>
<dbReference type="Proteomes" id="UP001596540">
    <property type="component" value="Unassembled WGS sequence"/>
</dbReference>
<comment type="caution">
    <text evidence="3">The sequence shown here is derived from an EMBL/GenBank/DDBJ whole genome shotgun (WGS) entry which is preliminary data.</text>
</comment>
<dbReference type="InterPro" id="IPR046151">
    <property type="entry name" value="DUF6153"/>
</dbReference>
<dbReference type="Pfam" id="PF19650">
    <property type="entry name" value="DUF6153"/>
    <property type="match status" value="1"/>
</dbReference>
<evidence type="ECO:0000256" key="1">
    <source>
        <dbReference type="SAM" id="MobiDB-lite"/>
    </source>
</evidence>
<gene>
    <name evidence="3" type="ORF">ACFQRF_07740</name>
</gene>
<reference evidence="4" key="1">
    <citation type="journal article" date="2019" name="Int. J. Syst. Evol. Microbiol.">
        <title>The Global Catalogue of Microorganisms (GCM) 10K type strain sequencing project: providing services to taxonomists for standard genome sequencing and annotation.</title>
        <authorList>
            <consortium name="The Broad Institute Genomics Platform"/>
            <consortium name="The Broad Institute Genome Sequencing Center for Infectious Disease"/>
            <person name="Wu L."/>
            <person name="Ma J."/>
        </authorList>
    </citation>
    <scope>NUCLEOTIDE SEQUENCE [LARGE SCALE GENOMIC DNA]</scope>
    <source>
        <strain evidence="4">CGMCC 4.7382</strain>
    </source>
</reference>
<name>A0ABW2KCF0_9ACTN</name>
<feature type="transmembrane region" description="Helical" evidence="2">
    <location>
        <begin position="99"/>
        <end position="121"/>
    </location>
</feature>